<dbReference type="VEuPathDB" id="FungiDB:SPAR_B02880"/>
<reference evidence="2" key="4">
    <citation type="submission" date="2025-08" db="UniProtKB">
        <authorList>
            <consortium name="RefSeq"/>
        </authorList>
    </citation>
    <scope>IDENTIFICATION</scope>
    <source>
        <strain evidence="2">CBS432</strain>
    </source>
</reference>
<sequence length="140" mass="16174">MPFLRDLSLKRNQRLNQLRSRVNQSRKTNEGETSDFVSSDVLNEPVNDTVAQTAQASKSSNIFEQKTIEERKQKESHKPIIIVQKNEHELRIDKVCETSDLKAKLAPSMEMLEKKTNEKIKGIIRKKILQEPDRDNNNSS</sequence>
<name>A0A8B8UMA9_SACPA</name>
<gene>
    <name evidence="2" type="primary">NTC20</name>
    <name evidence="2" type="ORF">SPAR_B02880</name>
</gene>
<feature type="region of interest" description="Disordered" evidence="1">
    <location>
        <begin position="15"/>
        <end position="43"/>
    </location>
</feature>
<dbReference type="OrthoDB" id="4062707at2759"/>
<organism evidence="2">
    <name type="scientific">Saccharomyces paradoxus</name>
    <name type="common">Yeast</name>
    <name type="synonym">Saccharomyces douglasii</name>
    <dbReference type="NCBI Taxonomy" id="27291"/>
    <lineage>
        <taxon>Eukaryota</taxon>
        <taxon>Fungi</taxon>
        <taxon>Dikarya</taxon>
        <taxon>Ascomycota</taxon>
        <taxon>Saccharomycotina</taxon>
        <taxon>Saccharomycetes</taxon>
        <taxon>Saccharomycetales</taxon>
        <taxon>Saccharomycetaceae</taxon>
        <taxon>Saccharomyces</taxon>
    </lineage>
</organism>
<evidence type="ECO:0000313" key="2">
    <source>
        <dbReference type="RefSeq" id="XP_033764781.1"/>
    </source>
</evidence>
<protein>
    <submittedName>
        <fullName evidence="2">Ntc20p</fullName>
    </submittedName>
</protein>
<dbReference type="GeneID" id="54628972"/>
<reference evidence="2" key="1">
    <citation type="journal article" date="2017" name="Nat. Genet.">
        <title>Contrasting evolutionary genome dynamics between domesticated and wild yeasts.</title>
        <authorList>
            <person name="Yue J.X."/>
            <person name="Li J."/>
            <person name="Aigrain L."/>
            <person name="Hallin J."/>
            <person name="Persson K."/>
            <person name="Oliver K."/>
            <person name="Bergstrom A."/>
            <person name="Coupland P."/>
            <person name="Warringer J."/>
            <person name="Lagomarsino M.C."/>
            <person name="Fischer G."/>
            <person name="Durbin R."/>
            <person name="Liti G."/>
        </authorList>
    </citation>
    <scope>NUCLEOTIDE SEQUENCE</scope>
    <source>
        <strain evidence="2">CBS432</strain>
    </source>
</reference>
<accession>A0A8B8UMA9</accession>
<dbReference type="KEGG" id="spao:SPAR_B02880"/>
<dbReference type="AlphaFoldDB" id="A0A8B8UMA9"/>
<reference evidence="2" key="3">
    <citation type="submission" date="2025-07" db="EMBL/GenBank/DDBJ databases">
        <authorList>
            <consortium name="NCBI Genome Project"/>
        </authorList>
    </citation>
    <scope>NUCLEOTIDE SEQUENCE</scope>
    <source>
        <strain evidence="2">CBS432</strain>
    </source>
</reference>
<feature type="compositionally biased region" description="Polar residues" evidence="1">
    <location>
        <begin position="15"/>
        <end position="26"/>
    </location>
</feature>
<dbReference type="RefSeq" id="XP_033764781.1">
    <property type="nucleotide sequence ID" value="XM_033908890.1"/>
</dbReference>
<proteinExistence type="predicted"/>
<evidence type="ECO:0000256" key="1">
    <source>
        <dbReference type="SAM" id="MobiDB-lite"/>
    </source>
</evidence>
<reference evidence="2" key="2">
    <citation type="submission" date="2020-01" db="EMBL/GenBank/DDBJ databases">
        <title>Population-level Yeast Reference Genomes.</title>
        <authorList>
            <person name="Yue J.-X."/>
        </authorList>
    </citation>
    <scope>NUCLEOTIDE SEQUENCE</scope>
    <source>
        <strain evidence="2">CBS432</strain>
    </source>
</reference>